<dbReference type="PANTHER" id="PTHR48267:SF1">
    <property type="entry name" value="BILIRUBIN OXIDASE"/>
    <property type="match status" value="1"/>
</dbReference>
<dbReference type="InterPro" id="IPR045087">
    <property type="entry name" value="Cu-oxidase_fam"/>
</dbReference>
<comment type="similarity">
    <text evidence="1">Belongs to the multicopper oxidase family.</text>
</comment>
<dbReference type="RefSeq" id="XP_049151592.1">
    <property type="nucleotide sequence ID" value="XM_049294446.1"/>
</dbReference>
<dbReference type="GO" id="GO:0005507">
    <property type="term" value="F:copper ion binding"/>
    <property type="evidence" value="ECO:0007669"/>
    <property type="project" value="InterPro"/>
</dbReference>
<dbReference type="GO" id="GO:0016491">
    <property type="term" value="F:oxidoreductase activity"/>
    <property type="evidence" value="ECO:0007669"/>
    <property type="project" value="InterPro"/>
</dbReference>
<sequence length="793" mass="88834">MSKRGIIHHCHFHVRGETHVRAGAPWQSMLLQQPAPLDLNSERHRCYALALRSAYALFDPAPRVRAGLAVDILKAVSMGDGGHLQMPRTPDSAISAIFDDAPLMAHLAAKPILRVTRCALRQSTWRCLILSDQSNIEQEDLEALHGNSSDHCEKCYSKVLDSLPTAQRRMEHIWASAAMYVRTVLAMDDKAAIAWMPRRRHSGLPSRRIPFPPLHSLDKMFFRASHLVAAMALFEGSSAKDWLSPEYKYFYQFPLPIPPVKQPKMSITNPVTNKQIDYYEVDIVPFKQQVYPNKGPASLVGYDGISPGPTFLVPRGRETVVRFTNKAVLPSAVHLHGSPSRAPWDGWAEDRIQPGQYKDYYYPNSQSGRFLWYHDHAMDITAVNAYFGQAGAYIIQDPAEDALGLPTGYGVNDIPLVLSSKQYNNDGSLFSPAGETDSLWGDVIHVNGQPWPFFKVEPRKYRLRFLNSAVSRSFILYFQRQTGGANVPFQVIASDAGLLTGPITSSTLTISMAERWEVVFDFSQFAGQNITLRNQDDVGKDKDYGFTNQVMRFVVSKPAVVDNAVVPANLRNVPFPPSQGNGVDRKFLFHRQGGGWKINGVGFSDVKNRILANVPRGKVEIWEFENGGGGWTHPIHVHLVDFRVLSRTKAKRPVLPYEAAGLKDVVWLDAGEVVRVEAHYAPWDGVYMFHCHNLIHEDHEMMAAFNVTALADFGYNETSFADPMEARWRAVPVTATAFSADAITQKVQFMASLQPYNNVDEVTTRLDQYWSTRGGVKMRRVKRAAQAAIDGPQ</sequence>
<dbReference type="Proteomes" id="UP000830671">
    <property type="component" value="Chromosome 8"/>
</dbReference>
<dbReference type="CDD" id="cd13889">
    <property type="entry name" value="CuRO_3_BOD"/>
    <property type="match status" value="1"/>
</dbReference>
<dbReference type="InterPro" id="IPR011706">
    <property type="entry name" value="Cu-oxidase_C"/>
</dbReference>
<evidence type="ECO:0000313" key="6">
    <source>
        <dbReference type="Proteomes" id="UP000830671"/>
    </source>
</evidence>
<evidence type="ECO:0000256" key="2">
    <source>
        <dbReference type="ARBA" id="ARBA00023008"/>
    </source>
</evidence>
<dbReference type="InterPro" id="IPR008972">
    <property type="entry name" value="Cupredoxin"/>
</dbReference>
<gene>
    <name evidence="5" type="ORF">CLUP02_15522</name>
</gene>
<dbReference type="Pfam" id="PF07732">
    <property type="entry name" value="Cu-oxidase_3"/>
    <property type="match status" value="1"/>
</dbReference>
<evidence type="ECO:0000313" key="5">
    <source>
        <dbReference type="EMBL" id="UQC89991.1"/>
    </source>
</evidence>
<evidence type="ECO:0000259" key="4">
    <source>
        <dbReference type="Pfam" id="PF07732"/>
    </source>
</evidence>
<keyword evidence="2" id="KW-0186">Copper</keyword>
<organism evidence="5 6">
    <name type="scientific">Colletotrichum lupini</name>
    <dbReference type="NCBI Taxonomy" id="145971"/>
    <lineage>
        <taxon>Eukaryota</taxon>
        <taxon>Fungi</taxon>
        <taxon>Dikarya</taxon>
        <taxon>Ascomycota</taxon>
        <taxon>Pezizomycotina</taxon>
        <taxon>Sordariomycetes</taxon>
        <taxon>Hypocreomycetidae</taxon>
        <taxon>Glomerellales</taxon>
        <taxon>Glomerellaceae</taxon>
        <taxon>Colletotrichum</taxon>
        <taxon>Colletotrichum acutatum species complex</taxon>
    </lineage>
</organism>
<feature type="domain" description="Plastocyanin-like" evidence="4">
    <location>
        <begin position="288"/>
        <end position="399"/>
    </location>
</feature>
<evidence type="ECO:0000256" key="1">
    <source>
        <dbReference type="ARBA" id="ARBA00010609"/>
    </source>
</evidence>
<feature type="domain" description="Plastocyanin-like" evidence="3">
    <location>
        <begin position="595"/>
        <end position="708"/>
    </location>
</feature>
<dbReference type="PANTHER" id="PTHR48267">
    <property type="entry name" value="CUPREDOXIN SUPERFAMILY PROTEIN"/>
    <property type="match status" value="1"/>
</dbReference>
<dbReference type="Pfam" id="PF07731">
    <property type="entry name" value="Cu-oxidase_2"/>
    <property type="match status" value="1"/>
</dbReference>
<dbReference type="KEGG" id="clup:CLUP02_15522"/>
<evidence type="ECO:0000259" key="3">
    <source>
        <dbReference type="Pfam" id="PF07731"/>
    </source>
</evidence>
<dbReference type="AlphaFoldDB" id="A0A9Q8WNS2"/>
<keyword evidence="6" id="KW-1185">Reference proteome</keyword>
<proteinExistence type="inferred from homology"/>
<accession>A0A9Q8WNS2</accession>
<dbReference type="InterPro" id="IPR011707">
    <property type="entry name" value="Cu-oxidase-like_N"/>
</dbReference>
<dbReference type="SUPFAM" id="SSF49503">
    <property type="entry name" value="Cupredoxins"/>
    <property type="match status" value="3"/>
</dbReference>
<name>A0A9Q8WNS2_9PEZI</name>
<dbReference type="EMBL" id="CP019480">
    <property type="protein sequence ID" value="UQC89991.1"/>
    <property type="molecule type" value="Genomic_DNA"/>
</dbReference>
<protein>
    <submittedName>
        <fullName evidence="5">Multicopper oxidase</fullName>
    </submittedName>
</protein>
<dbReference type="GeneID" id="73349456"/>
<dbReference type="Gene3D" id="2.60.40.420">
    <property type="entry name" value="Cupredoxins - blue copper proteins"/>
    <property type="match status" value="3"/>
</dbReference>
<reference evidence="5" key="1">
    <citation type="journal article" date="2021" name="Mol. Plant Microbe Interact.">
        <title>Complete Genome Sequence of the Plant-Pathogenic Fungus Colletotrichum lupini.</title>
        <authorList>
            <person name="Baroncelli R."/>
            <person name="Pensec F."/>
            <person name="Da Lio D."/>
            <person name="Boufleur T."/>
            <person name="Vicente I."/>
            <person name="Sarrocco S."/>
            <person name="Picot A."/>
            <person name="Baraldi E."/>
            <person name="Sukno S."/>
            <person name="Thon M."/>
            <person name="Le Floch G."/>
        </authorList>
    </citation>
    <scope>NUCLEOTIDE SEQUENCE</scope>
    <source>
        <strain evidence="5">IMI 504893</strain>
    </source>
</reference>